<protein>
    <recommendedName>
        <fullName evidence="4">Phosphoadenosine phosphosulfate reductase</fullName>
    </recommendedName>
</protein>
<dbReference type="STRING" id="1244108.SAMN05444004_10467"/>
<evidence type="ECO:0000313" key="2">
    <source>
        <dbReference type="EMBL" id="SDY91037.1"/>
    </source>
</evidence>
<dbReference type="EMBL" id="FNPX01000004">
    <property type="protein sequence ID" value="SDY91037.1"/>
    <property type="molecule type" value="Genomic_DNA"/>
</dbReference>
<gene>
    <name evidence="2" type="ORF">SAMN05444004_10467</name>
</gene>
<dbReference type="OrthoDB" id="7840273at2"/>
<evidence type="ECO:0008006" key="4">
    <source>
        <dbReference type="Google" id="ProtNLM"/>
    </source>
</evidence>
<accession>A0A1H3NQ23</accession>
<evidence type="ECO:0000313" key="3">
    <source>
        <dbReference type="Proteomes" id="UP000198914"/>
    </source>
</evidence>
<evidence type="ECO:0000256" key="1">
    <source>
        <dbReference type="SAM" id="MobiDB-lite"/>
    </source>
</evidence>
<dbReference type="AlphaFoldDB" id="A0A1H3NQ23"/>
<dbReference type="Proteomes" id="UP000198914">
    <property type="component" value="Unassembled WGS sequence"/>
</dbReference>
<organism evidence="2 3">
    <name type="scientific">Jannaschia faecimaris</name>
    <dbReference type="NCBI Taxonomy" id="1244108"/>
    <lineage>
        <taxon>Bacteria</taxon>
        <taxon>Pseudomonadati</taxon>
        <taxon>Pseudomonadota</taxon>
        <taxon>Alphaproteobacteria</taxon>
        <taxon>Rhodobacterales</taxon>
        <taxon>Roseobacteraceae</taxon>
        <taxon>Jannaschia</taxon>
    </lineage>
</organism>
<feature type="region of interest" description="Disordered" evidence="1">
    <location>
        <begin position="302"/>
        <end position="327"/>
    </location>
</feature>
<keyword evidence="3" id="KW-1185">Reference proteome</keyword>
<sequence length="327" mass="35889">MDDRKMQPMSRADHRKALIEAAGDLGYLRQIGDDHLALFRPGGDTLVVSFEALDTTRARDGGLPISTGLARKRGCATLDIMAEGRTWFRDEDLHDFFDNLTDDGFFDDYDSVLFVGGGMGAYGAAAHSVAAPGATVFLMQPYATLNREIAPWERRFRSAWAMAFEPRYGNAAQMIDAANRVYVITDPTEAADAMHATLFQGEHVIRCAAHHAGADIQARLEEINILDRLLAGAEAGNLTPLRFAQLWRGRRQNSAWLMGLLRKTDRMDRPWLSALVAGHMVRKGASPAARRRLNAALSRLASEGRSAPGGLEPTPVPHHPKTLMAGE</sequence>
<proteinExistence type="predicted"/>
<name>A0A1H3NQ23_9RHOB</name>
<dbReference type="RefSeq" id="WP_092643981.1">
    <property type="nucleotide sequence ID" value="NZ_FNPX01000004.1"/>
</dbReference>
<reference evidence="3" key="1">
    <citation type="submission" date="2016-10" db="EMBL/GenBank/DDBJ databases">
        <authorList>
            <person name="Varghese N."/>
            <person name="Submissions S."/>
        </authorList>
    </citation>
    <scope>NUCLEOTIDE SEQUENCE [LARGE SCALE GENOMIC DNA]</scope>
    <source>
        <strain evidence="3">DSM 100420</strain>
    </source>
</reference>